<keyword evidence="8" id="KW-0694">RNA-binding</keyword>
<dbReference type="SUPFAM" id="SSF56091">
    <property type="entry name" value="DNA ligase/mRNA capping enzyme, catalytic domain"/>
    <property type="match status" value="1"/>
</dbReference>
<dbReference type="EMBL" id="JBBJCI010000291">
    <property type="protein sequence ID" value="KAK7235665.1"/>
    <property type="molecule type" value="Genomic_DNA"/>
</dbReference>
<evidence type="ECO:0000256" key="1">
    <source>
        <dbReference type="ARBA" id="ARBA00003975"/>
    </source>
</evidence>
<evidence type="ECO:0000256" key="10">
    <source>
        <dbReference type="SAM" id="MobiDB-lite"/>
    </source>
</evidence>
<evidence type="ECO:0000256" key="2">
    <source>
        <dbReference type="ARBA" id="ARBA00004123"/>
    </source>
</evidence>
<organism evidence="12 13">
    <name type="scientific">Aureococcus anophagefferens</name>
    <name type="common">Harmful bloom alga</name>
    <dbReference type="NCBI Taxonomy" id="44056"/>
    <lineage>
        <taxon>Eukaryota</taxon>
        <taxon>Sar</taxon>
        <taxon>Stramenopiles</taxon>
        <taxon>Ochrophyta</taxon>
        <taxon>Pelagophyceae</taxon>
        <taxon>Pelagomonadales</taxon>
        <taxon>Pelagomonadaceae</taxon>
        <taxon>Aureococcus</taxon>
    </lineage>
</organism>
<evidence type="ECO:0000256" key="9">
    <source>
        <dbReference type="ARBA" id="ARBA00023242"/>
    </source>
</evidence>
<feature type="region of interest" description="Disordered" evidence="10">
    <location>
        <begin position="26"/>
        <end position="57"/>
    </location>
</feature>
<dbReference type="Gene3D" id="3.30.470.30">
    <property type="entry name" value="DNA ligase/mRNA capping enzyme"/>
    <property type="match status" value="1"/>
</dbReference>
<dbReference type="InterPro" id="IPR047857">
    <property type="entry name" value="Snurportin1_C"/>
</dbReference>
<dbReference type="Proteomes" id="UP001363151">
    <property type="component" value="Unassembled WGS sequence"/>
</dbReference>
<gene>
    <name evidence="12" type="primary">SNUPN</name>
    <name evidence="12" type="ORF">SO694_000661103</name>
</gene>
<comment type="function">
    <text evidence="1">Functions as an U snRNP-specific nuclear import adapter. Involved in the trimethylguanosine (m3G)-cap-dependent nuclear import of U snRNPs. Binds specifically to the terminal m3G-cap U snRNAs.</text>
</comment>
<evidence type="ECO:0000256" key="8">
    <source>
        <dbReference type="ARBA" id="ARBA00022884"/>
    </source>
</evidence>
<feature type="compositionally biased region" description="Basic and acidic residues" evidence="10">
    <location>
        <begin position="26"/>
        <end position="42"/>
    </location>
</feature>
<evidence type="ECO:0000259" key="11">
    <source>
        <dbReference type="Pfam" id="PF21974"/>
    </source>
</evidence>
<evidence type="ECO:0000256" key="4">
    <source>
        <dbReference type="ARBA" id="ARBA00007540"/>
    </source>
</evidence>
<keyword evidence="12" id="KW-0675">Receptor</keyword>
<keyword evidence="13" id="KW-1185">Reference proteome</keyword>
<evidence type="ECO:0000256" key="3">
    <source>
        <dbReference type="ARBA" id="ARBA00004496"/>
    </source>
</evidence>
<accession>A0ABR1FQ98</accession>
<evidence type="ECO:0000313" key="13">
    <source>
        <dbReference type="Proteomes" id="UP001363151"/>
    </source>
</evidence>
<comment type="similarity">
    <text evidence="4">Belongs to the snurportin family.</text>
</comment>
<evidence type="ECO:0000256" key="6">
    <source>
        <dbReference type="ARBA" id="ARBA00022448"/>
    </source>
</evidence>
<keyword evidence="7" id="KW-0963">Cytoplasm</keyword>
<dbReference type="InterPro" id="IPR017336">
    <property type="entry name" value="Snurportin-1"/>
</dbReference>
<keyword evidence="6" id="KW-0813">Transport</keyword>
<keyword evidence="9" id="KW-0539">Nucleus</keyword>
<evidence type="ECO:0000256" key="5">
    <source>
        <dbReference type="ARBA" id="ARBA00016034"/>
    </source>
</evidence>
<feature type="domain" description="Snurportin-1 m3G cap-binding" evidence="11">
    <location>
        <begin position="97"/>
        <end position="254"/>
    </location>
</feature>
<evidence type="ECO:0000256" key="7">
    <source>
        <dbReference type="ARBA" id="ARBA00022490"/>
    </source>
</evidence>
<name>A0ABR1FQ98_AURAN</name>
<comment type="subcellular location">
    <subcellularLocation>
        <location evidence="3">Cytoplasm</location>
    </subcellularLocation>
    <subcellularLocation>
        <location evidence="2">Nucleus</location>
    </subcellularLocation>
</comment>
<sequence>MATASSRKPLSRDRLALCQDRRRAEALQRQRDARRNLADHARALAAPEPEAPRMDVDATLSKAELKRRRADREARARAAKWSLEPDLNGKGDAHGGGWYVVPRPEGKRCLVVASRGKTASRLPHGDVLHRWRSAVPSGSPQTATKDDQATVLECVFYEPSSTYFVVDVMTWGGYSLYDCTAEFRFYWLRTKLGELEPPEEAAPYSLSPAPYFDADGDGVLAAHGGPLPYLRDGLLFYAKQGHYALGPTPLVALFKDAACTRYFAADDESLFVVLRHERGELRTLDGTAVPRAAAAAEAFAEGELARFQLVPAGDGVAAAFDRRCSNKRALPDTASKIAFALRHKARPLGIAEVVAVARGNGVG</sequence>
<dbReference type="CDD" id="cd09232">
    <property type="entry name" value="Snurportin-1_C"/>
    <property type="match status" value="1"/>
</dbReference>
<reference evidence="12 13" key="1">
    <citation type="submission" date="2024-03" db="EMBL/GenBank/DDBJ databases">
        <title>Aureococcus anophagefferens CCMP1851 and Kratosvirus quantuckense: Draft genome of a second virus-susceptible host strain in the model system.</title>
        <authorList>
            <person name="Chase E."/>
            <person name="Truchon A.R."/>
            <person name="Schepens W."/>
            <person name="Wilhelm S.W."/>
        </authorList>
    </citation>
    <scope>NUCLEOTIDE SEQUENCE [LARGE SCALE GENOMIC DNA]</scope>
    <source>
        <strain evidence="12 13">CCMP1851</strain>
    </source>
</reference>
<protein>
    <recommendedName>
        <fullName evidence="5">Snurportin-1</fullName>
    </recommendedName>
</protein>
<dbReference type="PANTHER" id="PTHR13403:SF6">
    <property type="entry name" value="SNURPORTIN-1"/>
    <property type="match status" value="1"/>
</dbReference>
<evidence type="ECO:0000313" key="12">
    <source>
        <dbReference type="EMBL" id="KAK7235665.1"/>
    </source>
</evidence>
<proteinExistence type="inferred from homology"/>
<dbReference type="Pfam" id="PF21974">
    <property type="entry name" value="SPN1_m3Gcap_bd"/>
    <property type="match status" value="1"/>
</dbReference>
<dbReference type="PANTHER" id="PTHR13403">
    <property type="entry name" value="SNURPORTIN1 RNUT1 PROTEIN RNA, U TRANSPORTER 1"/>
    <property type="match status" value="1"/>
</dbReference>
<comment type="caution">
    <text evidence="12">The sequence shown here is derived from an EMBL/GenBank/DDBJ whole genome shotgun (WGS) entry which is preliminary data.</text>
</comment>